<dbReference type="EMBL" id="JXKQ01000004">
    <property type="protein sequence ID" value="OJG46006.1"/>
    <property type="molecule type" value="Genomic_DNA"/>
</dbReference>
<reference evidence="1 2" key="1">
    <citation type="submission" date="2014-12" db="EMBL/GenBank/DDBJ databases">
        <title>Draft genome sequences of 29 type strains of Enterococci.</title>
        <authorList>
            <person name="Zhong Z."/>
            <person name="Sun Z."/>
            <person name="Liu W."/>
            <person name="Zhang W."/>
            <person name="Zhang H."/>
        </authorList>
    </citation>
    <scope>NUCLEOTIDE SEQUENCE [LARGE SCALE GENOMIC DNA]</scope>
    <source>
        <strain evidence="1 2">DSM 17122</strain>
    </source>
</reference>
<sequence>MLGIDHELEELYQQAKVNGHATIKGRWTSTNYNCCSTRAPLIEKYRIEYHDTEASLFIWHILAVKIHHCSKTIEVYEDDIFTNYDKKIIEWFIQKDDALTN</sequence>
<proteinExistence type="predicted"/>
<organism evidence="1 2">
    <name type="scientific">Enterococcus hermanniensis</name>
    <dbReference type="NCBI Taxonomy" id="249189"/>
    <lineage>
        <taxon>Bacteria</taxon>
        <taxon>Bacillati</taxon>
        <taxon>Bacillota</taxon>
        <taxon>Bacilli</taxon>
        <taxon>Lactobacillales</taxon>
        <taxon>Enterococcaceae</taxon>
        <taxon>Enterococcus</taxon>
    </lineage>
</organism>
<name>A0A1L8TNW5_9ENTE</name>
<dbReference type="Proteomes" id="UP000182077">
    <property type="component" value="Unassembled WGS sequence"/>
</dbReference>
<comment type="caution">
    <text evidence="1">The sequence shown here is derived from an EMBL/GenBank/DDBJ whole genome shotgun (WGS) entry which is preliminary data.</text>
</comment>
<gene>
    <name evidence="1" type="ORF">RV04_GL001772</name>
</gene>
<dbReference type="STRING" id="249189.RV04_GL001772"/>
<dbReference type="OrthoDB" id="2185841at2"/>
<accession>A0A1L8TNW5</accession>
<evidence type="ECO:0000313" key="2">
    <source>
        <dbReference type="Proteomes" id="UP000182077"/>
    </source>
</evidence>
<evidence type="ECO:0000313" key="1">
    <source>
        <dbReference type="EMBL" id="OJG46006.1"/>
    </source>
</evidence>
<dbReference type="AlphaFoldDB" id="A0A1L8TNW5"/>
<protein>
    <submittedName>
        <fullName evidence="1">Uncharacterized protein</fullName>
    </submittedName>
</protein>
<keyword evidence="2" id="KW-1185">Reference proteome</keyword>